<keyword evidence="1" id="KW-0614">Plasmid</keyword>
<gene>
    <name evidence="1" type="ordered locus">CNE_BB1p05240</name>
</gene>
<evidence type="ECO:0000313" key="2">
    <source>
        <dbReference type="Proteomes" id="UP000006798"/>
    </source>
</evidence>
<dbReference type="InterPro" id="IPR006311">
    <property type="entry name" value="TAT_signal"/>
</dbReference>
<name>F8GX74_CUPNN</name>
<sequence>MAIDEVDFNFTRRSFLKAGVAGSVLLGTAGAGMALSGCGRSEHTPAHGYRFLCDTDLELLSVVMPVMLAGLPLDAQTGTAVLHLLDGLLVRAGAPAQRELRKLFDLLSFGPTRWLTTGVWRAPADSPGFKIEVAPIFPALFSAAVRLHGSVLAQDIAQLPNMQCMGVILRDGVHAEGQGGEGRVANDGAPLLDYTLTDSCGTACAKACCAPPRHSLPPVRPACCRHTWTANGTRPGNRQRPALKRCPCRNFALRCSRPI</sequence>
<dbReference type="KEGG" id="cnc:CNE_BB1p05240"/>
<evidence type="ECO:0000313" key="1">
    <source>
        <dbReference type="EMBL" id="AEI81944.1"/>
    </source>
</evidence>
<dbReference type="Proteomes" id="UP000006798">
    <property type="component" value="Plasmid pBB1"/>
</dbReference>
<protein>
    <submittedName>
        <fullName evidence="1">Uncharacterized protein</fullName>
    </submittedName>
</protein>
<organism evidence="1 2">
    <name type="scientific">Cupriavidus necator (strain ATCC 43291 / DSM 13513 / CCUG 52238 / LMG 8453 / N-1)</name>
    <name type="common">Ralstonia eutropha</name>
    <dbReference type="NCBI Taxonomy" id="1042878"/>
    <lineage>
        <taxon>Bacteria</taxon>
        <taxon>Pseudomonadati</taxon>
        <taxon>Pseudomonadota</taxon>
        <taxon>Betaproteobacteria</taxon>
        <taxon>Burkholderiales</taxon>
        <taxon>Burkholderiaceae</taxon>
        <taxon>Cupriavidus</taxon>
    </lineage>
</organism>
<proteinExistence type="predicted"/>
<reference evidence="1 2" key="1">
    <citation type="journal article" date="2011" name="J. Bacteriol.">
        <title>Complete genome sequence of the type strain Cupriavidus necator N-1.</title>
        <authorList>
            <person name="Poehlein A."/>
            <person name="Kusian B."/>
            <person name="Friedrich B."/>
            <person name="Daniel R."/>
            <person name="Bowien B."/>
        </authorList>
    </citation>
    <scope>NUCLEOTIDE SEQUENCE [LARGE SCALE GENOMIC DNA]</scope>
    <source>
        <strain evidence="2">ATCC 43291 / DSM 13513 / CCUG 52238 / LMG 8453 / N-1</strain>
        <plasmid evidence="1 2">pBB1</plasmid>
    </source>
</reference>
<geneLocation type="plasmid" evidence="1 2">
    <name>pBB1</name>
</geneLocation>
<dbReference type="HOGENOM" id="CLU_1072489_0_0_4"/>
<accession>F8GX74</accession>
<dbReference type="AlphaFoldDB" id="F8GX74"/>
<dbReference type="PROSITE" id="PS51318">
    <property type="entry name" value="TAT"/>
    <property type="match status" value="1"/>
</dbReference>
<dbReference type="EMBL" id="CP002879">
    <property type="protein sequence ID" value="AEI81944.1"/>
    <property type="molecule type" value="Genomic_DNA"/>
</dbReference>